<dbReference type="InterPro" id="IPR021134">
    <property type="entry name" value="Bestrophin-like"/>
</dbReference>
<organism evidence="3 4">
    <name type="scientific">Seminavis robusta</name>
    <dbReference type="NCBI Taxonomy" id="568900"/>
    <lineage>
        <taxon>Eukaryota</taxon>
        <taxon>Sar</taxon>
        <taxon>Stramenopiles</taxon>
        <taxon>Ochrophyta</taxon>
        <taxon>Bacillariophyta</taxon>
        <taxon>Bacillariophyceae</taxon>
        <taxon>Bacillariophycidae</taxon>
        <taxon>Naviculales</taxon>
        <taxon>Naviculaceae</taxon>
        <taxon>Seminavis</taxon>
    </lineage>
</organism>
<sequence>MKRSSSLVPPVCWTVALLIWLGPSIIPRCHARSLDKPYFLKGTSTSSLWTRGGGGGNSKSTSSESFNFHKNKPIVPSPKETLDDLEATASDEYIAHIIDQVSLNSTIRGDIILKYKPHRLWLWRRWHGTILQSSLSKMFGNMLLTAVICLLLGRVCGLSTQENLANPMTWMQDSSCIWIARLKVFDKLWHYQMQLTTFILTFFLTQAYTLWRDMYATGRKIQGRISDVGILLATHVVRDKHNQLSPEALDFLHDTARNLRLYHVLVWASVSRQFKVLLTNRGMTALLQRGGFITPKELETLRQLTDLPVTARHNAIVEWIVIRSLDATQRGILLDRQELFALLLDKIGVLKGTAAGIGDIVDGRMPLAYAHFVQVLVDCFLFAAPLALVSELGWLSIICVAFMTLFYEGLLDLAKIFLDPLNNEDYCEGGIDMDLGVFVREANAGTVKWLHGAKVLPFDTKPPKRRN</sequence>
<evidence type="ECO:0000256" key="1">
    <source>
        <dbReference type="SAM" id="MobiDB-lite"/>
    </source>
</evidence>
<dbReference type="OrthoDB" id="44299at2759"/>
<evidence type="ECO:0000256" key="2">
    <source>
        <dbReference type="SAM" id="Phobius"/>
    </source>
</evidence>
<dbReference type="Proteomes" id="UP001153069">
    <property type="component" value="Unassembled WGS sequence"/>
</dbReference>
<accession>A0A9N8H855</accession>
<proteinExistence type="predicted"/>
<evidence type="ECO:0000313" key="4">
    <source>
        <dbReference type="Proteomes" id="UP001153069"/>
    </source>
</evidence>
<protein>
    <submittedName>
        <fullName evidence="3">Uncharacterized protein</fullName>
    </submittedName>
</protein>
<keyword evidence="2" id="KW-0472">Membrane</keyword>
<evidence type="ECO:0000313" key="3">
    <source>
        <dbReference type="EMBL" id="CAB9504686.1"/>
    </source>
</evidence>
<feature type="transmembrane region" description="Helical" evidence="2">
    <location>
        <begin position="6"/>
        <end position="26"/>
    </location>
</feature>
<feature type="transmembrane region" description="Helical" evidence="2">
    <location>
        <begin position="191"/>
        <end position="211"/>
    </location>
</feature>
<comment type="caution">
    <text evidence="3">The sequence shown here is derived from an EMBL/GenBank/DDBJ whole genome shotgun (WGS) entry which is preliminary data.</text>
</comment>
<dbReference type="Pfam" id="PF01062">
    <property type="entry name" value="Bestrophin"/>
    <property type="match status" value="1"/>
</dbReference>
<keyword evidence="4" id="KW-1185">Reference proteome</keyword>
<dbReference type="GO" id="GO:0016020">
    <property type="term" value="C:membrane"/>
    <property type="evidence" value="ECO:0007669"/>
    <property type="project" value="UniProtKB-SubCell"/>
</dbReference>
<keyword evidence="2" id="KW-0812">Transmembrane</keyword>
<gene>
    <name evidence="3" type="ORF">SEMRO_205_G086200.1</name>
</gene>
<name>A0A9N8H855_9STRA</name>
<reference evidence="3" key="1">
    <citation type="submission" date="2020-06" db="EMBL/GenBank/DDBJ databases">
        <authorList>
            <consortium name="Plant Systems Biology data submission"/>
        </authorList>
    </citation>
    <scope>NUCLEOTIDE SEQUENCE</scope>
    <source>
        <strain evidence="3">D6</strain>
    </source>
</reference>
<feature type="transmembrane region" description="Helical" evidence="2">
    <location>
        <begin position="392"/>
        <end position="411"/>
    </location>
</feature>
<dbReference type="EMBL" id="CAICTM010000204">
    <property type="protein sequence ID" value="CAB9504686.1"/>
    <property type="molecule type" value="Genomic_DNA"/>
</dbReference>
<feature type="transmembrane region" description="Helical" evidence="2">
    <location>
        <begin position="367"/>
        <end position="386"/>
    </location>
</feature>
<dbReference type="GO" id="GO:0005254">
    <property type="term" value="F:chloride channel activity"/>
    <property type="evidence" value="ECO:0007669"/>
    <property type="project" value="InterPro"/>
</dbReference>
<feature type="region of interest" description="Disordered" evidence="1">
    <location>
        <begin position="50"/>
        <end position="71"/>
    </location>
</feature>
<keyword evidence="2" id="KW-1133">Transmembrane helix</keyword>
<dbReference type="AlphaFoldDB" id="A0A9N8H855"/>